<feature type="domain" description="TonB-dependent transporter Oar-like beta-barrel" evidence="10">
    <location>
        <begin position="238"/>
        <end position="325"/>
    </location>
</feature>
<evidence type="ECO:0000256" key="2">
    <source>
        <dbReference type="ARBA" id="ARBA00009810"/>
    </source>
</evidence>
<reference evidence="11 12" key="1">
    <citation type="submission" date="2024-09" db="EMBL/GenBank/DDBJ databases">
        <authorList>
            <person name="Sun Q."/>
            <person name="Mori K."/>
        </authorList>
    </citation>
    <scope>NUCLEOTIDE SEQUENCE [LARGE SCALE GENOMIC DNA]</scope>
    <source>
        <strain evidence="11 12">CCM 8677</strain>
    </source>
</reference>
<keyword evidence="7 11" id="KW-0675">Receptor</keyword>
<keyword evidence="12" id="KW-1185">Reference proteome</keyword>
<evidence type="ECO:0000256" key="8">
    <source>
        <dbReference type="ARBA" id="ARBA00023237"/>
    </source>
</evidence>
<feature type="domain" description="TonB-dependent receptor plug" evidence="9">
    <location>
        <begin position="141"/>
        <end position="234"/>
    </location>
</feature>
<evidence type="ECO:0000256" key="5">
    <source>
        <dbReference type="ARBA" id="ARBA00022692"/>
    </source>
</evidence>
<evidence type="ECO:0000313" key="12">
    <source>
        <dbReference type="Proteomes" id="UP001589844"/>
    </source>
</evidence>
<keyword evidence="4" id="KW-1134">Transmembrane beta strand</keyword>
<dbReference type="PANTHER" id="PTHR30069">
    <property type="entry name" value="TONB-DEPENDENT OUTER MEMBRANE RECEPTOR"/>
    <property type="match status" value="1"/>
</dbReference>
<dbReference type="Pfam" id="PF07715">
    <property type="entry name" value="Plug"/>
    <property type="match status" value="1"/>
</dbReference>
<dbReference type="InterPro" id="IPR036942">
    <property type="entry name" value="Beta-barrel_TonB_sf"/>
</dbReference>
<proteinExistence type="inferred from homology"/>
<evidence type="ECO:0000313" key="11">
    <source>
        <dbReference type="EMBL" id="MFC0351251.1"/>
    </source>
</evidence>
<keyword evidence="8" id="KW-0998">Cell outer membrane</keyword>
<organism evidence="11 12">
    <name type="scientific">Undibacterium danionis</name>
    <dbReference type="NCBI Taxonomy" id="1812100"/>
    <lineage>
        <taxon>Bacteria</taxon>
        <taxon>Pseudomonadati</taxon>
        <taxon>Pseudomonadota</taxon>
        <taxon>Betaproteobacteria</taxon>
        <taxon>Burkholderiales</taxon>
        <taxon>Oxalobacteraceae</taxon>
        <taxon>Undibacterium</taxon>
    </lineage>
</organism>
<dbReference type="InterPro" id="IPR057601">
    <property type="entry name" value="Oar-like_b-barrel"/>
</dbReference>
<dbReference type="InterPro" id="IPR039426">
    <property type="entry name" value="TonB-dep_rcpt-like"/>
</dbReference>
<keyword evidence="5" id="KW-0812">Transmembrane</keyword>
<evidence type="ECO:0000259" key="10">
    <source>
        <dbReference type="Pfam" id="PF25183"/>
    </source>
</evidence>
<dbReference type="SUPFAM" id="SSF49452">
    <property type="entry name" value="Starch-binding domain-like"/>
    <property type="match status" value="1"/>
</dbReference>
<dbReference type="InterPro" id="IPR012910">
    <property type="entry name" value="Plug_dom"/>
</dbReference>
<evidence type="ECO:0000256" key="1">
    <source>
        <dbReference type="ARBA" id="ARBA00004571"/>
    </source>
</evidence>
<dbReference type="EMBL" id="JBHLXJ010000016">
    <property type="protein sequence ID" value="MFC0351251.1"/>
    <property type="molecule type" value="Genomic_DNA"/>
</dbReference>
<dbReference type="Proteomes" id="UP001589844">
    <property type="component" value="Unassembled WGS sequence"/>
</dbReference>
<evidence type="ECO:0000256" key="7">
    <source>
        <dbReference type="ARBA" id="ARBA00023170"/>
    </source>
</evidence>
<evidence type="ECO:0000259" key="9">
    <source>
        <dbReference type="Pfam" id="PF07715"/>
    </source>
</evidence>
<name>A0ABV6IJQ3_9BURK</name>
<dbReference type="PANTHER" id="PTHR30069:SF46">
    <property type="entry name" value="OAR PROTEIN"/>
    <property type="match status" value="1"/>
</dbReference>
<comment type="similarity">
    <text evidence="2">Belongs to the TonB-dependent receptor family.</text>
</comment>
<evidence type="ECO:0000256" key="4">
    <source>
        <dbReference type="ARBA" id="ARBA00022452"/>
    </source>
</evidence>
<keyword evidence="3" id="KW-0813">Transport</keyword>
<dbReference type="Gene3D" id="2.40.170.20">
    <property type="entry name" value="TonB-dependent receptor, beta-barrel domain"/>
    <property type="match status" value="1"/>
</dbReference>
<dbReference type="SUPFAM" id="SSF56935">
    <property type="entry name" value="Porins"/>
    <property type="match status" value="1"/>
</dbReference>
<evidence type="ECO:0000256" key="6">
    <source>
        <dbReference type="ARBA" id="ARBA00023136"/>
    </source>
</evidence>
<feature type="domain" description="TonB-dependent transporter Oar-like beta-barrel" evidence="10">
    <location>
        <begin position="334"/>
        <end position="601"/>
    </location>
</feature>
<dbReference type="Gene3D" id="2.170.130.10">
    <property type="entry name" value="TonB-dependent receptor, plug domain"/>
    <property type="match status" value="1"/>
</dbReference>
<dbReference type="InterPro" id="IPR013784">
    <property type="entry name" value="Carb-bd-like_fold"/>
</dbReference>
<gene>
    <name evidence="11" type="ORF">ACFFJH_15635</name>
</gene>
<evidence type="ECO:0000256" key="3">
    <source>
        <dbReference type="ARBA" id="ARBA00022448"/>
    </source>
</evidence>
<comment type="caution">
    <text evidence="11">The sequence shown here is derived from an EMBL/GenBank/DDBJ whole genome shotgun (WGS) entry which is preliminary data.</text>
</comment>
<sequence>MSRKNMIFKKSVVAHALVLAFGVSIGSVGFVSTAMAQSNASGTLYGTLSAGSADSIVVKNTATNASRTVTVGSDGKFTVTALPPGTYAVTALKGSSVIASASVDVLAGQGAEAVFASGVTQSVQVSAKRTRIDVTNASNGAVFTAKELDRLPVARNLSGIIALAPNTTKSDVGYAGPSFAGGGASENAYYINGYPVTNNFNQLGSSELPFGAIAQAQVMVGGYGAEFGRSIGGVVNIITKSGTNNWEAGAAAFWSPNAFRAKDKDTYFAKIGKPNTLATDGKIISRNSQYERNQYQVGAYVGGPIIEDKLFMFLSLEGTRNNTQGVTGDSQRSSNDVDGWNKNNGQLNRYLGKFDWNISDDHRLELTLIGDKPKNDTRYSGYDYVTGARGNKVNSSVYSELTEGANGGDSQVLRYLGTLTDNLTLTALAGKSNAKLLKQFQGYQPSLFGVTADDNVRAPGLNYNSSQAIHDNQIDPKSAMDQKSYRLDLEYRIGQHTVRGGMDKIEVTALNAGEAAAGGGTWAYGRSENPAIPTEVDGGQIPTLKGTGNGALADAGYYVGKQLYSTVSNAYSGQSAFYIEDKYQATKNLLLTVGVRSESFYNANKAQVKYIEMKNQVTPRFSAVWDVNGDASMKVFGSAGRYTVPMPAMMALRGANGALNATEYYAYTGTDSNGIPTGLKKLTGLISSNNEFGQVLDPKIISAKGLKPSFQDELSVGFEAAYSPSLNYGAKGTYRTLKSTIDDLCDRRPFANWAAKNNVSVTDYVDGCQLFNPGEANTFLVDFGNGNPETRGKVYKDVVLTAADIGFPKAKRSYTALDFFLEHPFTNGWYGKVNYTWSRSKGNTEGQTRSDGNGAQADIAMTATWDYKEQAIGADGLLPNDRTHQIKAFGVYEINSEFSVGGNLLVSSGRPISCFGNHNLGTSPNYRNANHFCFGTNKNNNVLVPRGSLGRMPWENKLDLNFVYKPSFFAGFLIKLDVFNVFNSQQVIKYNEVYNNRSAGESIYYGSVNSYATGRTGRITAQYSKKF</sequence>
<protein>
    <submittedName>
        <fullName evidence="11">TonB-dependent receptor plug domain-containing protein</fullName>
    </submittedName>
</protein>
<comment type="subcellular location">
    <subcellularLocation>
        <location evidence="1">Cell outer membrane</location>
        <topology evidence="1">Multi-pass membrane protein</topology>
    </subcellularLocation>
</comment>
<dbReference type="Gene3D" id="2.60.40.1120">
    <property type="entry name" value="Carboxypeptidase-like, regulatory domain"/>
    <property type="match status" value="1"/>
</dbReference>
<dbReference type="Pfam" id="PF25183">
    <property type="entry name" value="OMP_b-brl_4"/>
    <property type="match status" value="2"/>
</dbReference>
<accession>A0ABV6IJQ3</accession>
<dbReference type="InterPro" id="IPR037066">
    <property type="entry name" value="Plug_dom_sf"/>
</dbReference>
<keyword evidence="6" id="KW-0472">Membrane</keyword>